<name>A0A323TAX8_9BACI</name>
<evidence type="ECO:0000313" key="1">
    <source>
        <dbReference type="EMBL" id="PYZ92076.1"/>
    </source>
</evidence>
<accession>A0A323TAX8</accession>
<organism evidence="1 2">
    <name type="scientific">Salipaludibacillus keqinensis</name>
    <dbReference type="NCBI Taxonomy" id="2045207"/>
    <lineage>
        <taxon>Bacteria</taxon>
        <taxon>Bacillati</taxon>
        <taxon>Bacillota</taxon>
        <taxon>Bacilli</taxon>
        <taxon>Bacillales</taxon>
        <taxon>Bacillaceae</taxon>
    </lineage>
</organism>
<evidence type="ECO:0000313" key="2">
    <source>
        <dbReference type="Proteomes" id="UP000248214"/>
    </source>
</evidence>
<dbReference type="AlphaFoldDB" id="A0A323TAX8"/>
<gene>
    <name evidence="1" type="ORF">CR194_17950</name>
</gene>
<dbReference type="RefSeq" id="WP_110611629.1">
    <property type="nucleotide sequence ID" value="NZ_PDOD01000005.1"/>
</dbReference>
<proteinExistence type="predicted"/>
<dbReference type="EMBL" id="PDOD01000005">
    <property type="protein sequence ID" value="PYZ92076.1"/>
    <property type="molecule type" value="Genomic_DNA"/>
</dbReference>
<sequence>MAEKDIYDQLEKMNITTGIHHDRISHIRRGGSKVTIEIKEVMADVVIKVGDRMHTFKKDQYGIRAHLDKNESLILI</sequence>
<dbReference type="Proteomes" id="UP000248214">
    <property type="component" value="Unassembled WGS sequence"/>
</dbReference>
<comment type="caution">
    <text evidence="1">The sequence shown here is derived from an EMBL/GenBank/DDBJ whole genome shotgun (WGS) entry which is preliminary data.</text>
</comment>
<dbReference type="OrthoDB" id="1279at2"/>
<keyword evidence="2" id="KW-1185">Reference proteome</keyword>
<reference evidence="1 2" key="1">
    <citation type="submission" date="2017-10" db="EMBL/GenBank/DDBJ databases">
        <title>Bacillus sp. nov., a halophilic bacterium isolated from a Keqin Lake.</title>
        <authorList>
            <person name="Wang H."/>
        </authorList>
    </citation>
    <scope>NUCLEOTIDE SEQUENCE [LARGE SCALE GENOMIC DNA]</scope>
    <source>
        <strain evidence="1 2">KQ-12</strain>
    </source>
</reference>
<protein>
    <submittedName>
        <fullName evidence="1">Uncharacterized protein</fullName>
    </submittedName>
</protein>